<organism evidence="2 3">
    <name type="scientific">Colletotrichum kahawae</name>
    <name type="common">Coffee berry disease fungus</name>
    <dbReference type="NCBI Taxonomy" id="34407"/>
    <lineage>
        <taxon>Eukaryota</taxon>
        <taxon>Fungi</taxon>
        <taxon>Dikarya</taxon>
        <taxon>Ascomycota</taxon>
        <taxon>Pezizomycotina</taxon>
        <taxon>Sordariomycetes</taxon>
        <taxon>Hypocreomycetidae</taxon>
        <taxon>Glomerellales</taxon>
        <taxon>Glomerellaceae</taxon>
        <taxon>Colletotrichum</taxon>
        <taxon>Colletotrichum gloeosporioides species complex</taxon>
    </lineage>
</organism>
<name>A0AAD9YG54_COLKA</name>
<feature type="compositionally biased region" description="Polar residues" evidence="1">
    <location>
        <begin position="231"/>
        <end position="244"/>
    </location>
</feature>
<gene>
    <name evidence="2" type="ORF">CKAH01_15617</name>
</gene>
<feature type="region of interest" description="Disordered" evidence="1">
    <location>
        <begin position="220"/>
        <end position="244"/>
    </location>
</feature>
<proteinExistence type="predicted"/>
<reference evidence="2" key="1">
    <citation type="submission" date="2023-02" db="EMBL/GenBank/DDBJ databases">
        <title>Colletotrichum kahawae CIFC_Que2 genome sequencing and assembly.</title>
        <authorList>
            <person name="Baroncelli R."/>
        </authorList>
    </citation>
    <scope>NUCLEOTIDE SEQUENCE</scope>
    <source>
        <strain evidence="2">CIFC_Que2</strain>
    </source>
</reference>
<comment type="caution">
    <text evidence="2">The sequence shown here is derived from an EMBL/GenBank/DDBJ whole genome shotgun (WGS) entry which is preliminary data.</text>
</comment>
<dbReference type="EMBL" id="VYYT01000129">
    <property type="protein sequence ID" value="KAK2765751.1"/>
    <property type="molecule type" value="Genomic_DNA"/>
</dbReference>
<keyword evidence="3" id="KW-1185">Reference proteome</keyword>
<evidence type="ECO:0000313" key="2">
    <source>
        <dbReference type="EMBL" id="KAK2765751.1"/>
    </source>
</evidence>
<dbReference type="Proteomes" id="UP001281614">
    <property type="component" value="Unassembled WGS sequence"/>
</dbReference>
<accession>A0AAD9YG54</accession>
<protein>
    <submittedName>
        <fullName evidence="2">Heterokaryon incompatibility protein</fullName>
    </submittedName>
</protein>
<evidence type="ECO:0000313" key="3">
    <source>
        <dbReference type="Proteomes" id="UP001281614"/>
    </source>
</evidence>
<evidence type="ECO:0000256" key="1">
    <source>
        <dbReference type="SAM" id="MobiDB-lite"/>
    </source>
</evidence>
<dbReference type="AlphaFoldDB" id="A0AAD9YG54"/>
<sequence>MPPMLDTICQESRTGFGRVCLPVKVSSRTNTIEFPAFRVGPLLREVLDHSKRTKGGPAPYDVYAARPWPYLTFGTNLSGHMGNQNAFVFPVPGTPISVVPVDADYLPLFDIPGLRIDPNLAKDERYRGECIFLVPEPGEYEGFSFEDRGSVSVYTDGTSFKWVHKNEEGREVNGQFGKYAVCGWVSDEDNLFVDGLLYRDGITCDGLLKVGEFERIKIHNDPDFRPHQPQAADSNEYGTQPVIS</sequence>